<dbReference type="NCBIfam" id="TIGR01909">
    <property type="entry name" value="C_GCAxxG_C_C"/>
    <property type="match status" value="1"/>
</dbReference>
<dbReference type="Pfam" id="PF09719">
    <property type="entry name" value="C_GCAxxG_C_C"/>
    <property type="match status" value="1"/>
</dbReference>
<sequence length="152" mass="16882">MKNHQERAVSLFNEGYNCAQAVFAAFCDETRMDFDTAVKLSSSFGGGMGRLREVCGAVSGMFMAAGLLYGYNDPKDTEAKKQHYTLIQKLAAKFKEKNGSIVCRELLGLDHKHDGPAPEARTVAYYKKRPCAEYVRCAAEILDELIAEKENT</sequence>
<name>A0A078KQ65_9FIRM</name>
<dbReference type="AlphaFoldDB" id="A0A078KQ65"/>
<dbReference type="PATRIC" id="fig|29343.3.peg.1647"/>
<dbReference type="HOGENOM" id="CLU_091283_1_0_9"/>
<reference evidence="2" key="1">
    <citation type="submission" date="2014-07" db="EMBL/GenBank/DDBJ databases">
        <authorList>
            <person name="Wibberg D."/>
        </authorList>
    </citation>
    <scope>NUCLEOTIDE SEQUENCE [LARGE SCALE GENOMIC DNA]</scope>
    <source>
        <strain evidence="2">DG5</strain>
    </source>
</reference>
<dbReference type="KEGG" id="ccel:CCDG5_1562"/>
<dbReference type="EMBL" id="LM995447">
    <property type="protein sequence ID" value="CDZ24672.1"/>
    <property type="molecule type" value="Genomic_DNA"/>
</dbReference>
<dbReference type="InterPro" id="IPR010181">
    <property type="entry name" value="CGCAxxGCC_motif"/>
</dbReference>
<gene>
    <name evidence="1" type="ORF">CCDG5_1562</name>
</gene>
<keyword evidence="2" id="KW-1185">Reference proteome</keyword>
<dbReference type="Proteomes" id="UP000032431">
    <property type="component" value="Chromosome I"/>
</dbReference>
<dbReference type="OrthoDB" id="9791535at2"/>
<evidence type="ECO:0000313" key="1">
    <source>
        <dbReference type="EMBL" id="CDZ24672.1"/>
    </source>
</evidence>
<proteinExistence type="predicted"/>
<protein>
    <submittedName>
        <fullName evidence="1">C_GCAxxG_C_C family protein</fullName>
    </submittedName>
</protein>
<dbReference type="STRING" id="29343.CCDG5_1562"/>
<organism evidence="1 2">
    <name type="scientific">[Clostridium] cellulosi</name>
    <dbReference type="NCBI Taxonomy" id="29343"/>
    <lineage>
        <taxon>Bacteria</taxon>
        <taxon>Bacillati</taxon>
        <taxon>Bacillota</taxon>
        <taxon>Clostridia</taxon>
        <taxon>Eubacteriales</taxon>
        <taxon>Oscillospiraceae</taxon>
        <taxon>Oscillospiraceae incertae sedis</taxon>
    </lineage>
</organism>
<evidence type="ECO:0000313" key="2">
    <source>
        <dbReference type="Proteomes" id="UP000032431"/>
    </source>
</evidence>
<accession>A0A078KQ65</accession>